<sequence length="157" mass="18654">MLEKDKNNDNMNHKHIYKSVSKFYSEKVYENMDAIILVQLDEYKESFKNLFSNDSNSGIKYHVYGDLSCSIKNRHIKSVCPYHYELKFRRELFPHRRVFTVCNCKQCQIVGYKLSEITKCQPISIPMPALKKEKDRWKFIIEEVPVACECVLNINNF</sequence>
<keyword evidence="4" id="KW-0732">Signal</keyword>
<proteinExistence type="inferred from homology"/>
<dbReference type="OrthoDB" id="10173905at2759"/>
<gene>
    <name evidence="5" type="ORF">BpHYR1_013650</name>
</gene>
<dbReference type="EMBL" id="REGN01000642">
    <property type="protein sequence ID" value="RNA40432.1"/>
    <property type="molecule type" value="Genomic_DNA"/>
</dbReference>
<evidence type="ECO:0000256" key="3">
    <source>
        <dbReference type="ARBA" id="ARBA00022525"/>
    </source>
</evidence>
<dbReference type="AlphaFoldDB" id="A0A3M7SXI3"/>
<keyword evidence="6" id="KW-1185">Reference proteome</keyword>
<dbReference type="GO" id="GO:0005125">
    <property type="term" value="F:cytokine activity"/>
    <property type="evidence" value="ECO:0007669"/>
    <property type="project" value="InterPro"/>
</dbReference>
<dbReference type="Pfam" id="PF06083">
    <property type="entry name" value="IL17"/>
    <property type="match status" value="1"/>
</dbReference>
<dbReference type="Proteomes" id="UP000276133">
    <property type="component" value="Unassembled WGS sequence"/>
</dbReference>
<dbReference type="Gene3D" id="2.10.90.10">
    <property type="entry name" value="Cystine-knot cytokines"/>
    <property type="match status" value="1"/>
</dbReference>
<dbReference type="InterPro" id="IPR010345">
    <property type="entry name" value="IL-17_fam"/>
</dbReference>
<evidence type="ECO:0000256" key="2">
    <source>
        <dbReference type="ARBA" id="ARBA00007236"/>
    </source>
</evidence>
<dbReference type="SUPFAM" id="SSF57501">
    <property type="entry name" value="Cystine-knot cytokines"/>
    <property type="match status" value="1"/>
</dbReference>
<evidence type="ECO:0000313" key="5">
    <source>
        <dbReference type="EMBL" id="RNA40432.1"/>
    </source>
</evidence>
<comment type="subcellular location">
    <subcellularLocation>
        <location evidence="1">Secreted</location>
    </subcellularLocation>
</comment>
<dbReference type="GO" id="GO:0005576">
    <property type="term" value="C:extracellular region"/>
    <property type="evidence" value="ECO:0007669"/>
    <property type="project" value="UniProtKB-SubCell"/>
</dbReference>
<reference evidence="5 6" key="1">
    <citation type="journal article" date="2018" name="Sci. Rep.">
        <title>Genomic signatures of local adaptation to the degree of environmental predictability in rotifers.</title>
        <authorList>
            <person name="Franch-Gras L."/>
            <person name="Hahn C."/>
            <person name="Garcia-Roger E.M."/>
            <person name="Carmona M.J."/>
            <person name="Serra M."/>
            <person name="Gomez A."/>
        </authorList>
    </citation>
    <scope>NUCLEOTIDE SEQUENCE [LARGE SCALE GENOMIC DNA]</scope>
    <source>
        <strain evidence="5">HYR1</strain>
    </source>
</reference>
<dbReference type="InterPro" id="IPR029034">
    <property type="entry name" value="Cystine-knot_cytokine"/>
</dbReference>
<comment type="similarity">
    <text evidence="2">Belongs to the IL-17 family.</text>
</comment>
<evidence type="ECO:0000256" key="4">
    <source>
        <dbReference type="ARBA" id="ARBA00022729"/>
    </source>
</evidence>
<protein>
    <submittedName>
        <fullName evidence="5">Uncharacterized protein</fullName>
    </submittedName>
</protein>
<evidence type="ECO:0000313" key="6">
    <source>
        <dbReference type="Proteomes" id="UP000276133"/>
    </source>
</evidence>
<accession>A0A3M7SXI3</accession>
<keyword evidence="3" id="KW-0964">Secreted</keyword>
<organism evidence="5 6">
    <name type="scientific">Brachionus plicatilis</name>
    <name type="common">Marine rotifer</name>
    <name type="synonym">Brachionus muelleri</name>
    <dbReference type="NCBI Taxonomy" id="10195"/>
    <lineage>
        <taxon>Eukaryota</taxon>
        <taxon>Metazoa</taxon>
        <taxon>Spiralia</taxon>
        <taxon>Gnathifera</taxon>
        <taxon>Rotifera</taxon>
        <taxon>Eurotatoria</taxon>
        <taxon>Monogononta</taxon>
        <taxon>Pseudotrocha</taxon>
        <taxon>Ploima</taxon>
        <taxon>Brachionidae</taxon>
        <taxon>Brachionus</taxon>
    </lineage>
</organism>
<comment type="caution">
    <text evidence="5">The sequence shown here is derived from an EMBL/GenBank/DDBJ whole genome shotgun (WGS) entry which is preliminary data.</text>
</comment>
<evidence type="ECO:0000256" key="1">
    <source>
        <dbReference type="ARBA" id="ARBA00004613"/>
    </source>
</evidence>
<name>A0A3M7SXI3_BRAPC</name>